<name>A0A0A9HHU6_ARUDO</name>
<reference evidence="1" key="2">
    <citation type="journal article" date="2015" name="Data Brief">
        <title>Shoot transcriptome of the giant reed, Arundo donax.</title>
        <authorList>
            <person name="Barrero R.A."/>
            <person name="Guerrero F.D."/>
            <person name="Moolhuijzen P."/>
            <person name="Goolsby J.A."/>
            <person name="Tidwell J."/>
            <person name="Bellgard S.E."/>
            <person name="Bellgard M.I."/>
        </authorList>
    </citation>
    <scope>NUCLEOTIDE SEQUENCE</scope>
    <source>
        <tissue evidence="1">Shoot tissue taken approximately 20 cm above the soil surface</tissue>
    </source>
</reference>
<proteinExistence type="predicted"/>
<sequence length="75" mass="9103">MHNILYFPNCRLQETPMDKFIKPFTSYILQIPRTSIFIYFNKTISYPHLYQLIFLKYIFSRKDGTVHQALPQICR</sequence>
<organism evidence="1">
    <name type="scientific">Arundo donax</name>
    <name type="common">Giant reed</name>
    <name type="synonym">Donax arundinaceus</name>
    <dbReference type="NCBI Taxonomy" id="35708"/>
    <lineage>
        <taxon>Eukaryota</taxon>
        <taxon>Viridiplantae</taxon>
        <taxon>Streptophyta</taxon>
        <taxon>Embryophyta</taxon>
        <taxon>Tracheophyta</taxon>
        <taxon>Spermatophyta</taxon>
        <taxon>Magnoliopsida</taxon>
        <taxon>Liliopsida</taxon>
        <taxon>Poales</taxon>
        <taxon>Poaceae</taxon>
        <taxon>PACMAD clade</taxon>
        <taxon>Arundinoideae</taxon>
        <taxon>Arundineae</taxon>
        <taxon>Arundo</taxon>
    </lineage>
</organism>
<dbReference type="EMBL" id="GBRH01161569">
    <property type="protein sequence ID" value="JAE36327.1"/>
    <property type="molecule type" value="Transcribed_RNA"/>
</dbReference>
<evidence type="ECO:0000313" key="1">
    <source>
        <dbReference type="EMBL" id="JAE36327.1"/>
    </source>
</evidence>
<accession>A0A0A9HHU6</accession>
<dbReference type="AlphaFoldDB" id="A0A0A9HHU6"/>
<protein>
    <submittedName>
        <fullName evidence="1">Uncharacterized protein</fullName>
    </submittedName>
</protein>
<reference evidence="1" key="1">
    <citation type="submission" date="2014-09" db="EMBL/GenBank/DDBJ databases">
        <authorList>
            <person name="Magalhaes I.L.F."/>
            <person name="Oliveira U."/>
            <person name="Santos F.R."/>
            <person name="Vidigal T.H.D.A."/>
            <person name="Brescovit A.D."/>
            <person name="Santos A.J."/>
        </authorList>
    </citation>
    <scope>NUCLEOTIDE SEQUENCE</scope>
    <source>
        <tissue evidence="1">Shoot tissue taken approximately 20 cm above the soil surface</tissue>
    </source>
</reference>